<dbReference type="Proteomes" id="UP001172386">
    <property type="component" value="Unassembled WGS sequence"/>
</dbReference>
<name>A0ACC2ZW83_9EURO</name>
<proteinExistence type="predicted"/>
<sequence>MYFSTYALAAISVLFTSVHSQSIDPNEVPLSLRDSWCTNQISACPLICTQETDGSAATYSNTCDPATLAYSCVCSNGLTPNITEYSQTIPYYTCTQYNNDCVTNCGLANNACADNCRTSNPCGAQNPTRVNTTSTSSTSTATATGSGSESSGTGTAVYSGFGSAASSTSGSQSSDSSTSGSKSGAAMVVDMGRIYGLGVVAAGIFAGFALL</sequence>
<protein>
    <submittedName>
        <fullName evidence="1">Uncharacterized protein</fullName>
    </submittedName>
</protein>
<evidence type="ECO:0000313" key="1">
    <source>
        <dbReference type="EMBL" id="KAJ9651928.1"/>
    </source>
</evidence>
<dbReference type="EMBL" id="JAPDRQ010000228">
    <property type="protein sequence ID" value="KAJ9651928.1"/>
    <property type="molecule type" value="Genomic_DNA"/>
</dbReference>
<gene>
    <name evidence="1" type="ORF">H2198_008824</name>
</gene>
<evidence type="ECO:0000313" key="2">
    <source>
        <dbReference type="Proteomes" id="UP001172386"/>
    </source>
</evidence>
<organism evidence="1 2">
    <name type="scientific">Neophaeococcomyces mojaviensis</name>
    <dbReference type="NCBI Taxonomy" id="3383035"/>
    <lineage>
        <taxon>Eukaryota</taxon>
        <taxon>Fungi</taxon>
        <taxon>Dikarya</taxon>
        <taxon>Ascomycota</taxon>
        <taxon>Pezizomycotina</taxon>
        <taxon>Eurotiomycetes</taxon>
        <taxon>Chaetothyriomycetidae</taxon>
        <taxon>Chaetothyriales</taxon>
        <taxon>Chaetothyriales incertae sedis</taxon>
        <taxon>Neophaeococcomyces</taxon>
    </lineage>
</organism>
<keyword evidence="2" id="KW-1185">Reference proteome</keyword>
<reference evidence="1" key="1">
    <citation type="submission" date="2022-10" db="EMBL/GenBank/DDBJ databases">
        <title>Culturing micro-colonial fungi from biological soil crusts in the Mojave desert and describing Neophaeococcomyces mojavensis, and introducing the new genera and species Taxawa tesnikishii.</title>
        <authorList>
            <person name="Kurbessoian T."/>
            <person name="Stajich J.E."/>
        </authorList>
    </citation>
    <scope>NUCLEOTIDE SEQUENCE</scope>
    <source>
        <strain evidence="1">JES_112</strain>
    </source>
</reference>
<accession>A0ACC2ZW83</accession>
<comment type="caution">
    <text evidence="1">The sequence shown here is derived from an EMBL/GenBank/DDBJ whole genome shotgun (WGS) entry which is preliminary data.</text>
</comment>